<dbReference type="PATRIC" id="fig|665952.3.peg.1118"/>
<dbReference type="GeneID" id="87580285"/>
<dbReference type="Pfam" id="PF13275">
    <property type="entry name" value="S4_2"/>
    <property type="match status" value="1"/>
</dbReference>
<reference evidence="2 3" key="1">
    <citation type="submission" date="2011-09" db="EMBL/GenBank/DDBJ databases">
        <title>The Genome Sequence of Bacillus smithii 7_3_47FAA.</title>
        <authorList>
            <consortium name="The Broad Institute Genome Sequencing Platform"/>
            <person name="Earl A."/>
            <person name="Ward D."/>
            <person name="Feldgarden M."/>
            <person name="Gevers D."/>
            <person name="Daigneault M."/>
            <person name="Strauss J."/>
            <person name="Allen-Vercoe E."/>
            <person name="Young S.K."/>
            <person name="Zeng Q."/>
            <person name="Gargeya S."/>
            <person name="Fitzgerald M."/>
            <person name="Haas B."/>
            <person name="Abouelleil A."/>
            <person name="Alvarado L."/>
            <person name="Arachchi H.M."/>
            <person name="Berlin A."/>
            <person name="Brown A."/>
            <person name="Chapman S.B."/>
            <person name="Chen Z."/>
            <person name="Dunbar C."/>
            <person name="Freedman E."/>
            <person name="Gearin G."/>
            <person name="Goldberg J."/>
            <person name="Griggs A."/>
            <person name="Gujja S."/>
            <person name="Heiman D."/>
            <person name="Howarth C."/>
            <person name="Larson L."/>
            <person name="Lui A."/>
            <person name="MacDonald P.J.P."/>
            <person name="Montmayeur A."/>
            <person name="Murphy C."/>
            <person name="Neiman D."/>
            <person name="Pearson M."/>
            <person name="Priest M."/>
            <person name="Roberts A."/>
            <person name="Saif S."/>
            <person name="Shea T."/>
            <person name="Shenoy N."/>
            <person name="Sisk P."/>
            <person name="Stolte C."/>
            <person name="Sykes S."/>
            <person name="Wortman J."/>
            <person name="Nusbaum C."/>
            <person name="Birren B."/>
        </authorList>
    </citation>
    <scope>NUCLEOTIDE SEQUENCE [LARGE SCALE GENOMIC DNA]</scope>
    <source>
        <strain evidence="2 3">7_3_47FAA</strain>
    </source>
</reference>
<keyword evidence="3" id="KW-1185">Reference proteome</keyword>
<gene>
    <name evidence="2" type="ORF">HMPREF1015_01839</name>
</gene>
<dbReference type="EMBL" id="ACWF01000059">
    <property type="protein sequence ID" value="EHL78690.1"/>
    <property type="molecule type" value="Genomic_DNA"/>
</dbReference>
<evidence type="ECO:0000256" key="1">
    <source>
        <dbReference type="PROSITE-ProRule" id="PRU00182"/>
    </source>
</evidence>
<dbReference type="Proteomes" id="UP000011747">
    <property type="component" value="Unassembled WGS sequence"/>
</dbReference>
<dbReference type="InterPro" id="IPR014330">
    <property type="entry name" value="RNA-bd_S4-rel_YaaA"/>
</dbReference>
<dbReference type="NCBIfam" id="TIGR02988">
    <property type="entry name" value="YaaA_near_RecF"/>
    <property type="match status" value="1"/>
</dbReference>
<dbReference type="GO" id="GO:0003723">
    <property type="term" value="F:RNA binding"/>
    <property type="evidence" value="ECO:0007669"/>
    <property type="project" value="UniProtKB-KW"/>
</dbReference>
<dbReference type="RefSeq" id="WP_003353420.1">
    <property type="nucleotide sequence ID" value="NZ_JH414747.1"/>
</dbReference>
<dbReference type="Gene3D" id="3.10.290.10">
    <property type="entry name" value="RNA-binding S4 domain"/>
    <property type="match status" value="1"/>
</dbReference>
<dbReference type="AlphaFoldDB" id="G9QJF6"/>
<dbReference type="HOGENOM" id="CLU_127162_2_2_9"/>
<organism evidence="2 3">
    <name type="scientific">Bacillus smithii 7_3_47FAA</name>
    <dbReference type="NCBI Taxonomy" id="665952"/>
    <lineage>
        <taxon>Bacteria</taxon>
        <taxon>Bacillati</taxon>
        <taxon>Bacillota</taxon>
        <taxon>Bacilli</taxon>
        <taxon>Bacillales</taxon>
        <taxon>Bacillaceae</taxon>
        <taxon>Bacillus</taxon>
    </lineage>
</organism>
<proteinExistence type="predicted"/>
<evidence type="ECO:0000313" key="3">
    <source>
        <dbReference type="Proteomes" id="UP000011747"/>
    </source>
</evidence>
<sequence>MAEKVFIDTDTITLGQFLKLINVISTGGMAKWFLSENEVYINGELDQRRGKKLKPGDTVVIPSVGEFVITRT</sequence>
<comment type="caution">
    <text evidence="2">The sequence shown here is derived from an EMBL/GenBank/DDBJ whole genome shotgun (WGS) entry which is preliminary data.</text>
</comment>
<protein>
    <submittedName>
        <fullName evidence="2">S4 domain-containing protein YaaA</fullName>
    </submittedName>
</protein>
<keyword evidence="1" id="KW-0694">RNA-binding</keyword>
<accession>G9QJF6</accession>
<evidence type="ECO:0000313" key="2">
    <source>
        <dbReference type="EMBL" id="EHL78690.1"/>
    </source>
</evidence>
<dbReference type="PROSITE" id="PS50889">
    <property type="entry name" value="S4"/>
    <property type="match status" value="1"/>
</dbReference>
<name>G9QJF6_9BACI</name>
<dbReference type="SUPFAM" id="SSF55174">
    <property type="entry name" value="Alpha-L RNA-binding motif"/>
    <property type="match status" value="1"/>
</dbReference>
<dbReference type="InterPro" id="IPR036986">
    <property type="entry name" value="S4_RNA-bd_sf"/>
</dbReference>